<feature type="repeat" description="ANK" evidence="3">
    <location>
        <begin position="48"/>
        <end position="80"/>
    </location>
</feature>
<dbReference type="InterPro" id="IPR002110">
    <property type="entry name" value="Ankyrin_rpt"/>
</dbReference>
<evidence type="ECO:0000313" key="4">
    <source>
        <dbReference type="Proteomes" id="UP000887565"/>
    </source>
</evidence>
<reference evidence="5" key="1">
    <citation type="submission" date="2022-11" db="UniProtKB">
        <authorList>
            <consortium name="WormBaseParasite"/>
        </authorList>
    </citation>
    <scope>IDENTIFICATION</scope>
</reference>
<evidence type="ECO:0000256" key="3">
    <source>
        <dbReference type="PROSITE-ProRule" id="PRU00023"/>
    </source>
</evidence>
<dbReference type="SUPFAM" id="SSF48403">
    <property type="entry name" value="Ankyrin repeat"/>
    <property type="match status" value="1"/>
</dbReference>
<keyword evidence="2 3" id="KW-0040">ANK repeat</keyword>
<evidence type="ECO:0000313" key="5">
    <source>
        <dbReference type="WBParaSite" id="nRc.2.0.1.t37628-RA"/>
    </source>
</evidence>
<evidence type="ECO:0000256" key="1">
    <source>
        <dbReference type="ARBA" id="ARBA00022737"/>
    </source>
</evidence>
<dbReference type="InterPro" id="IPR036770">
    <property type="entry name" value="Ankyrin_rpt-contain_sf"/>
</dbReference>
<protein>
    <submittedName>
        <fullName evidence="5">Uncharacterized protein</fullName>
    </submittedName>
</protein>
<dbReference type="SMART" id="SM00248">
    <property type="entry name" value="ANK"/>
    <property type="match status" value="2"/>
</dbReference>
<name>A0A915KFN6_ROMCU</name>
<dbReference type="PANTHER" id="PTHR24171">
    <property type="entry name" value="ANKYRIN REPEAT DOMAIN-CONTAINING PROTEIN 39-RELATED"/>
    <property type="match status" value="1"/>
</dbReference>
<dbReference type="Pfam" id="PF12796">
    <property type="entry name" value="Ank_2"/>
    <property type="match status" value="1"/>
</dbReference>
<dbReference type="AlphaFoldDB" id="A0A915KFN6"/>
<dbReference type="Proteomes" id="UP000887565">
    <property type="component" value="Unplaced"/>
</dbReference>
<dbReference type="PROSITE" id="PS50088">
    <property type="entry name" value="ANK_REPEAT"/>
    <property type="match status" value="1"/>
</dbReference>
<keyword evidence="1" id="KW-0677">Repeat</keyword>
<keyword evidence="4" id="KW-1185">Reference proteome</keyword>
<proteinExistence type="predicted"/>
<dbReference type="WBParaSite" id="nRc.2.0.1.t37628-RA">
    <property type="protein sequence ID" value="nRc.2.0.1.t37628-RA"/>
    <property type="gene ID" value="nRc.2.0.1.g37628"/>
</dbReference>
<accession>A0A915KFN6</accession>
<dbReference type="Gene3D" id="1.25.40.20">
    <property type="entry name" value="Ankyrin repeat-containing domain"/>
    <property type="match status" value="1"/>
</dbReference>
<organism evidence="4 5">
    <name type="scientific">Romanomermis culicivorax</name>
    <name type="common">Nematode worm</name>
    <dbReference type="NCBI Taxonomy" id="13658"/>
    <lineage>
        <taxon>Eukaryota</taxon>
        <taxon>Metazoa</taxon>
        <taxon>Ecdysozoa</taxon>
        <taxon>Nematoda</taxon>
        <taxon>Enoplea</taxon>
        <taxon>Dorylaimia</taxon>
        <taxon>Mermithida</taxon>
        <taxon>Mermithoidea</taxon>
        <taxon>Mermithidae</taxon>
        <taxon>Romanomermis</taxon>
    </lineage>
</organism>
<evidence type="ECO:0000256" key="2">
    <source>
        <dbReference type="ARBA" id="ARBA00023043"/>
    </source>
</evidence>
<sequence>MPGVYDSIGDIDGQSQDLALLQAIRTGDLELAVKNLGKGADVNAKNENSDSALHIAVSLHRPDIVRTLIDHRAILDTQNREGFTALDLAKKLHFNDLVLLLEKTISDSKIDQFTGQKQDSQRKEKLKRWHRMKYSSENLQPAPAPRRLVPAVAGLKIFNPAPAGEYESH</sequence>